<dbReference type="Pfam" id="PF00128">
    <property type="entry name" value="Alpha-amylase"/>
    <property type="match status" value="1"/>
</dbReference>
<keyword evidence="7 14" id="KW-0378">Hydrolase</keyword>
<dbReference type="RefSeq" id="WP_102723926.1">
    <property type="nucleotide sequence ID" value="NZ_PNHG01000006.1"/>
</dbReference>
<evidence type="ECO:0000256" key="16">
    <source>
        <dbReference type="PIRSR" id="PIRSR006337-2"/>
    </source>
</evidence>
<dbReference type="EMBL" id="PNHG01000006">
    <property type="protein sequence ID" value="PMC64545.1"/>
    <property type="molecule type" value="Genomic_DNA"/>
</dbReference>
<evidence type="ECO:0000256" key="12">
    <source>
        <dbReference type="ARBA" id="ARBA00034013"/>
    </source>
</evidence>
<dbReference type="InterPro" id="IPR006047">
    <property type="entry name" value="GH13_cat_dom"/>
</dbReference>
<evidence type="ECO:0000259" key="18">
    <source>
        <dbReference type="SMART" id="SM00642"/>
    </source>
</evidence>
<evidence type="ECO:0000256" key="5">
    <source>
        <dbReference type="ARBA" id="ARBA00015938"/>
    </source>
</evidence>
<evidence type="ECO:0000256" key="15">
    <source>
        <dbReference type="PIRSR" id="PIRSR006337-1"/>
    </source>
</evidence>
<keyword evidence="8" id="KW-0119">Carbohydrate metabolism</keyword>
<dbReference type="SUPFAM" id="SSF81296">
    <property type="entry name" value="E set domains"/>
    <property type="match status" value="1"/>
</dbReference>
<accession>A0A2N6T5F5</accession>
<comment type="caution">
    <text evidence="19">The sequence shown here is derived from an EMBL/GenBank/DDBJ whole genome shotgun (WGS) entry which is preliminary data.</text>
</comment>
<evidence type="ECO:0000256" key="13">
    <source>
        <dbReference type="NCBIfam" id="TIGR02402"/>
    </source>
</evidence>
<dbReference type="InterPro" id="IPR004193">
    <property type="entry name" value="Glyco_hydro_13_N"/>
</dbReference>
<evidence type="ECO:0000256" key="6">
    <source>
        <dbReference type="ARBA" id="ARBA00022490"/>
    </source>
</evidence>
<evidence type="ECO:0000256" key="17">
    <source>
        <dbReference type="PIRSR" id="PIRSR006337-3"/>
    </source>
</evidence>
<dbReference type="Pfam" id="PF11941">
    <property type="entry name" value="DUF3459"/>
    <property type="match status" value="1"/>
</dbReference>
<evidence type="ECO:0000256" key="14">
    <source>
        <dbReference type="PIRNR" id="PIRNR006337"/>
    </source>
</evidence>
<feature type="binding site" evidence="16">
    <location>
        <begin position="376"/>
        <end position="381"/>
    </location>
    <ligand>
        <name>substrate</name>
    </ligand>
</feature>
<evidence type="ECO:0000256" key="3">
    <source>
        <dbReference type="ARBA" id="ARBA00008061"/>
    </source>
</evidence>
<reference evidence="19 20" key="1">
    <citation type="submission" date="2017-09" db="EMBL/GenBank/DDBJ databases">
        <title>Bacterial strain isolated from the female urinary microbiota.</title>
        <authorList>
            <person name="Thomas-White K."/>
            <person name="Kumar N."/>
            <person name="Forster S."/>
            <person name="Putonti C."/>
            <person name="Lawley T."/>
            <person name="Wolfe A.J."/>
        </authorList>
    </citation>
    <scope>NUCLEOTIDE SEQUENCE [LARGE SCALE GENOMIC DNA]</scope>
    <source>
        <strain evidence="19 20">UMB0792</strain>
    </source>
</reference>
<dbReference type="AlphaFoldDB" id="A0A2N6T5F5"/>
<evidence type="ECO:0000256" key="10">
    <source>
        <dbReference type="ARBA" id="ARBA00032057"/>
    </source>
</evidence>
<dbReference type="Gene3D" id="2.60.40.10">
    <property type="entry name" value="Immunoglobulins"/>
    <property type="match status" value="1"/>
</dbReference>
<dbReference type="InterPro" id="IPR012768">
    <property type="entry name" value="Trehalose_TreZ"/>
</dbReference>
<evidence type="ECO:0000256" key="1">
    <source>
        <dbReference type="ARBA" id="ARBA00004496"/>
    </source>
</evidence>
<keyword evidence="6" id="KW-0963">Cytoplasm</keyword>
<protein>
    <recommendedName>
        <fullName evidence="5 13">Malto-oligosyltrehalose trehalohydrolase</fullName>
        <shortName evidence="14">MTHase</shortName>
        <ecNumber evidence="4 13">3.2.1.141</ecNumber>
    </recommendedName>
    <alternativeName>
        <fullName evidence="11 14">4-alpha-D-((1-&gt;4)-alpha-D-glucano)trehalose trehalohydrolase</fullName>
    </alternativeName>
    <alternativeName>
        <fullName evidence="10 14">Maltooligosyl trehalose trehalohydrolase</fullName>
    </alternativeName>
</protein>
<dbReference type="Proteomes" id="UP000235836">
    <property type="component" value="Unassembled WGS sequence"/>
</dbReference>
<feature type="binding site" evidence="16">
    <location>
        <begin position="306"/>
        <end position="310"/>
    </location>
    <ligand>
        <name>substrate</name>
    </ligand>
</feature>
<comment type="pathway">
    <text evidence="2 14">Glycan biosynthesis; trehalose biosynthesis.</text>
</comment>
<dbReference type="GO" id="GO:0005737">
    <property type="term" value="C:cytoplasm"/>
    <property type="evidence" value="ECO:0007669"/>
    <property type="project" value="UniProtKB-SubCell"/>
</dbReference>
<dbReference type="PANTHER" id="PTHR43651:SF11">
    <property type="entry name" value="MALTO-OLIGOSYLTREHALOSE TREHALOHYDROLASE"/>
    <property type="match status" value="1"/>
</dbReference>
<comment type="catalytic activity">
    <reaction evidence="12 14">
        <text>hydrolysis of (1-&gt;4)-alpha-D-glucosidic linkage in 4-alpha-D-[(1-&gt;4)-alpha-D-glucanosyl]n trehalose to yield trehalose and (1-&gt;4)-alpha-D-glucan.</text>
        <dbReference type="EC" id="3.2.1.141"/>
    </reaction>
</comment>
<evidence type="ECO:0000256" key="4">
    <source>
        <dbReference type="ARBA" id="ARBA00012268"/>
    </source>
</evidence>
<keyword evidence="9 14" id="KW-0326">Glycosidase</keyword>
<comment type="subcellular location">
    <subcellularLocation>
        <location evidence="1 15">Cytoplasm</location>
    </subcellularLocation>
</comment>
<feature type="active site" description="Nucleophile" evidence="15">
    <location>
        <position position="250"/>
    </location>
</feature>
<dbReference type="InterPro" id="IPR017853">
    <property type="entry name" value="GH"/>
</dbReference>
<dbReference type="GO" id="GO:0033942">
    <property type="term" value="F:4-alpha-D-(1-&gt;4)-alpha-D-glucanotrehalose trehalohydrolase activity"/>
    <property type="evidence" value="ECO:0007669"/>
    <property type="project" value="UniProtKB-EC"/>
</dbReference>
<dbReference type="SMART" id="SM00642">
    <property type="entry name" value="Aamy"/>
    <property type="match status" value="1"/>
</dbReference>
<dbReference type="InterPro" id="IPR022567">
    <property type="entry name" value="DUF3459"/>
</dbReference>
<feature type="binding site" evidence="16">
    <location>
        <begin position="248"/>
        <end position="253"/>
    </location>
    <ligand>
        <name>substrate</name>
    </ligand>
</feature>
<feature type="domain" description="Glycosyl hydrolase family 13 catalytic" evidence="18">
    <location>
        <begin position="101"/>
        <end position="446"/>
    </location>
</feature>
<gene>
    <name evidence="19" type="primary">treZ</name>
    <name evidence="19" type="ORF">CJ203_05505</name>
</gene>
<evidence type="ECO:0000256" key="11">
    <source>
        <dbReference type="ARBA" id="ARBA00033284"/>
    </source>
</evidence>
<dbReference type="InterPro" id="IPR014756">
    <property type="entry name" value="Ig_E-set"/>
</dbReference>
<dbReference type="UniPathway" id="UPA00299"/>
<comment type="similarity">
    <text evidence="3 14">Belongs to the glycosyl hydrolase 13 family.</text>
</comment>
<dbReference type="NCBIfam" id="TIGR02402">
    <property type="entry name" value="trehalose_TreZ"/>
    <property type="match status" value="1"/>
</dbReference>
<dbReference type="SUPFAM" id="SSF51445">
    <property type="entry name" value="(Trans)glycosidases"/>
    <property type="match status" value="1"/>
</dbReference>
<proteinExistence type="inferred from homology"/>
<dbReference type="InterPro" id="IPR044901">
    <property type="entry name" value="Trehalose_TreZ_E-set_sf"/>
</dbReference>
<dbReference type="CDD" id="cd11325">
    <property type="entry name" value="AmyAc_GTHase"/>
    <property type="match status" value="1"/>
</dbReference>
<name>A0A2N6T5F5_9CORY</name>
<evidence type="ECO:0000313" key="19">
    <source>
        <dbReference type="EMBL" id="PMC64545.1"/>
    </source>
</evidence>
<evidence type="ECO:0000256" key="7">
    <source>
        <dbReference type="ARBA" id="ARBA00022801"/>
    </source>
</evidence>
<evidence type="ECO:0000256" key="9">
    <source>
        <dbReference type="ARBA" id="ARBA00023295"/>
    </source>
</evidence>
<dbReference type="CDD" id="cd02853">
    <property type="entry name" value="E_set_MTHase_like_N"/>
    <property type="match status" value="1"/>
</dbReference>
<dbReference type="Gene3D" id="1.10.10.760">
    <property type="entry name" value="E-set domains of sugar-utilizing enzymes"/>
    <property type="match status" value="1"/>
</dbReference>
<evidence type="ECO:0000313" key="20">
    <source>
        <dbReference type="Proteomes" id="UP000235836"/>
    </source>
</evidence>
<evidence type="ECO:0000256" key="8">
    <source>
        <dbReference type="ARBA" id="ARBA00023277"/>
    </source>
</evidence>
<feature type="site" description="Transition state stabilizer" evidence="17">
    <location>
        <position position="377"/>
    </location>
</feature>
<sequence length="568" mass="63873">MSSTERFEVWAPRAHDVQLVVDGAHHPMKRAKKRGWWVSEITKEPGQRYGYLLHDGNDWAGPFPDPRTRRQPDGVHGLSEVFGTDFPWTDQGWTPKKLQGQVIYELHVGTFTPEGTFAGVVDKLAYLADLGVTAIELMPVQPFGGERNWGYDGVDWFAVHEGYGGPHELKKLVDTAHAHNISVFLDVVYNHFGPDGNYNGHFGPYTSMGSTGWGDVVNLSGANSDEVRAYVLDAVRQWFEEFHVDGLRLDAVHSYDDRAAFSIMEDINQIADETDAIIIAESDLNDPRIISSYEHGGYGLDAQWLDDVHHALHTLITGENNAYYADFGSLDILADTLRNGYRFRRTYSSFRERTHGKELDLTRIPPWKLITYTTTHDQVGNRAKGDRPSQNLTPAQHALKAAVIFFSPFTPMIFMGEETYAQTPFPFFVSHTDERLLRLTNEGRAHEFARYGWDVDTVPDPADPATFDSAKLNWDFGDDSAQMLSAYKKLLSLRKDFNLARDDLRELQVEHGAGWLTMGYDDVVLAANFSGEPVTVPVGGELVYSFTQPKTTNTSTVLDPWGFAVISR</sequence>
<dbReference type="GO" id="GO:0005992">
    <property type="term" value="P:trehalose biosynthetic process"/>
    <property type="evidence" value="ECO:0007669"/>
    <property type="project" value="UniProtKB-UniRule"/>
</dbReference>
<dbReference type="PIRSF" id="PIRSF006337">
    <property type="entry name" value="Trehalose_TreZ"/>
    <property type="match status" value="1"/>
</dbReference>
<evidence type="ECO:0000256" key="2">
    <source>
        <dbReference type="ARBA" id="ARBA00005199"/>
    </source>
</evidence>
<organism evidence="19 20">
    <name type="scientific">Corynebacterium tuscaniense</name>
    <dbReference type="NCBI Taxonomy" id="302449"/>
    <lineage>
        <taxon>Bacteria</taxon>
        <taxon>Bacillati</taxon>
        <taxon>Actinomycetota</taxon>
        <taxon>Actinomycetes</taxon>
        <taxon>Mycobacteriales</taxon>
        <taxon>Corynebacteriaceae</taxon>
        <taxon>Corynebacterium</taxon>
    </lineage>
</organism>
<dbReference type="InterPro" id="IPR013783">
    <property type="entry name" value="Ig-like_fold"/>
</dbReference>
<dbReference type="EC" id="3.2.1.141" evidence="4 13"/>
<dbReference type="PANTHER" id="PTHR43651">
    <property type="entry name" value="1,4-ALPHA-GLUCAN-BRANCHING ENZYME"/>
    <property type="match status" value="1"/>
</dbReference>
<keyword evidence="20" id="KW-1185">Reference proteome</keyword>
<dbReference type="Pfam" id="PF02922">
    <property type="entry name" value="CBM_48"/>
    <property type="match status" value="1"/>
</dbReference>
<dbReference type="Gene3D" id="3.20.20.80">
    <property type="entry name" value="Glycosidases"/>
    <property type="match status" value="1"/>
</dbReference>
<feature type="active site" description="Proton donor" evidence="15">
    <location>
        <position position="281"/>
    </location>
</feature>